<sequence length="175" mass="19534">MHHCNASLKLSITGESESAENNVNSILLKNRLVVPKIVNEFSMCSSDILNKIIEILKTLKGIIYNKKLNSQTEIDMNNIICNKANIKNNRESNIVNKPSHNSEITNQETHIDAKVETPSTSNVTPVSTGNKIKTTNDSKKKTLAMVLKNPLRVKSLIILRNMVINMANKIIKITN</sequence>
<evidence type="ECO:0000313" key="1">
    <source>
        <dbReference type="EMBL" id="KAK0161640.1"/>
    </source>
</evidence>
<protein>
    <submittedName>
        <fullName evidence="1">Uncharacterized protein</fullName>
    </submittedName>
</protein>
<evidence type="ECO:0000313" key="2">
    <source>
        <dbReference type="Proteomes" id="UP001168972"/>
    </source>
</evidence>
<keyword evidence="2" id="KW-1185">Reference proteome</keyword>
<name>A0AA39F2B6_MICHY</name>
<reference evidence="1" key="2">
    <citation type="submission" date="2023-03" db="EMBL/GenBank/DDBJ databases">
        <authorList>
            <person name="Inwood S.N."/>
            <person name="Skelly J.G."/>
            <person name="Guhlin J."/>
            <person name="Harrop T.W.R."/>
            <person name="Goldson S.G."/>
            <person name="Dearden P.K."/>
        </authorList>
    </citation>
    <scope>NUCLEOTIDE SEQUENCE</scope>
    <source>
        <strain evidence="1">Lincoln</strain>
        <tissue evidence="1">Whole body</tissue>
    </source>
</reference>
<organism evidence="1 2">
    <name type="scientific">Microctonus hyperodae</name>
    <name type="common">Parasitoid wasp</name>
    <dbReference type="NCBI Taxonomy" id="165561"/>
    <lineage>
        <taxon>Eukaryota</taxon>
        <taxon>Metazoa</taxon>
        <taxon>Ecdysozoa</taxon>
        <taxon>Arthropoda</taxon>
        <taxon>Hexapoda</taxon>
        <taxon>Insecta</taxon>
        <taxon>Pterygota</taxon>
        <taxon>Neoptera</taxon>
        <taxon>Endopterygota</taxon>
        <taxon>Hymenoptera</taxon>
        <taxon>Apocrita</taxon>
        <taxon>Ichneumonoidea</taxon>
        <taxon>Braconidae</taxon>
        <taxon>Euphorinae</taxon>
        <taxon>Microctonus</taxon>
    </lineage>
</organism>
<dbReference type="AlphaFoldDB" id="A0AA39F2B6"/>
<reference evidence="1" key="1">
    <citation type="journal article" date="2023" name="bioRxiv">
        <title>Scaffold-level genome assemblies of two parasitoid biocontrol wasps reveal the parthenogenesis mechanism and an associated novel virus.</title>
        <authorList>
            <person name="Inwood S."/>
            <person name="Skelly J."/>
            <person name="Guhlin J."/>
            <person name="Harrop T."/>
            <person name="Goldson S."/>
            <person name="Dearden P."/>
        </authorList>
    </citation>
    <scope>NUCLEOTIDE SEQUENCE</scope>
    <source>
        <strain evidence="1">Lincoln</strain>
        <tissue evidence="1">Whole body</tissue>
    </source>
</reference>
<accession>A0AA39F2B6</accession>
<gene>
    <name evidence="1" type="ORF">PV327_010093</name>
</gene>
<dbReference type="Proteomes" id="UP001168972">
    <property type="component" value="Unassembled WGS sequence"/>
</dbReference>
<dbReference type="EMBL" id="JAQQBR010001835">
    <property type="protein sequence ID" value="KAK0161640.1"/>
    <property type="molecule type" value="Genomic_DNA"/>
</dbReference>
<comment type="caution">
    <text evidence="1">The sequence shown here is derived from an EMBL/GenBank/DDBJ whole genome shotgun (WGS) entry which is preliminary data.</text>
</comment>
<proteinExistence type="predicted"/>